<reference evidence="1 2" key="1">
    <citation type="journal article" date="2019" name="Commun. Biol.">
        <title>The bagworm genome reveals a unique fibroin gene that provides high tensile strength.</title>
        <authorList>
            <person name="Kono N."/>
            <person name="Nakamura H."/>
            <person name="Ohtoshi R."/>
            <person name="Tomita M."/>
            <person name="Numata K."/>
            <person name="Arakawa K."/>
        </authorList>
    </citation>
    <scope>NUCLEOTIDE SEQUENCE [LARGE SCALE GENOMIC DNA]</scope>
</reference>
<sequence>MKKVDHKEKVFIQNKWWYVVRKLASNSGVKHERRLSRDFAQIEYVIVVGNAKNGVRKLIIAFLSFSAVREETTWVCTSRQTITRRCDAMTAGACKKCQVLHGRSRELMNKIALFKHSWR</sequence>
<dbReference type="AlphaFoldDB" id="A0A4C1U882"/>
<evidence type="ECO:0000313" key="1">
    <source>
        <dbReference type="EMBL" id="GBP22595.1"/>
    </source>
</evidence>
<organism evidence="1 2">
    <name type="scientific">Eumeta variegata</name>
    <name type="common">Bagworm moth</name>
    <name type="synonym">Eumeta japonica</name>
    <dbReference type="NCBI Taxonomy" id="151549"/>
    <lineage>
        <taxon>Eukaryota</taxon>
        <taxon>Metazoa</taxon>
        <taxon>Ecdysozoa</taxon>
        <taxon>Arthropoda</taxon>
        <taxon>Hexapoda</taxon>
        <taxon>Insecta</taxon>
        <taxon>Pterygota</taxon>
        <taxon>Neoptera</taxon>
        <taxon>Endopterygota</taxon>
        <taxon>Lepidoptera</taxon>
        <taxon>Glossata</taxon>
        <taxon>Ditrysia</taxon>
        <taxon>Tineoidea</taxon>
        <taxon>Psychidae</taxon>
        <taxon>Oiketicinae</taxon>
        <taxon>Eumeta</taxon>
    </lineage>
</organism>
<accession>A0A4C1U882</accession>
<evidence type="ECO:0000313" key="2">
    <source>
        <dbReference type="Proteomes" id="UP000299102"/>
    </source>
</evidence>
<name>A0A4C1U882_EUMVA</name>
<keyword evidence="2" id="KW-1185">Reference proteome</keyword>
<dbReference type="Proteomes" id="UP000299102">
    <property type="component" value="Unassembled WGS sequence"/>
</dbReference>
<proteinExistence type="predicted"/>
<comment type="caution">
    <text evidence="1">The sequence shown here is derived from an EMBL/GenBank/DDBJ whole genome shotgun (WGS) entry which is preliminary data.</text>
</comment>
<dbReference type="EMBL" id="BGZK01000141">
    <property type="protein sequence ID" value="GBP22595.1"/>
    <property type="molecule type" value="Genomic_DNA"/>
</dbReference>
<gene>
    <name evidence="1" type="ORF">EVAR_84835_1</name>
</gene>
<protein>
    <submittedName>
        <fullName evidence="1">Uncharacterized protein</fullName>
    </submittedName>
</protein>